<dbReference type="Gene3D" id="1.10.357.10">
    <property type="entry name" value="Tetracycline Repressor, domain 2"/>
    <property type="match status" value="1"/>
</dbReference>
<dbReference type="PANTHER" id="PTHR30328">
    <property type="entry name" value="TRANSCRIPTIONAL REPRESSOR"/>
    <property type="match status" value="1"/>
</dbReference>
<feature type="DNA-binding region" description="H-T-H motif" evidence="2">
    <location>
        <begin position="33"/>
        <end position="52"/>
    </location>
</feature>
<dbReference type="PANTHER" id="PTHR30328:SF54">
    <property type="entry name" value="HTH-TYPE TRANSCRIPTIONAL REPRESSOR SCO4008"/>
    <property type="match status" value="1"/>
</dbReference>
<dbReference type="Pfam" id="PF17938">
    <property type="entry name" value="TetR_C_29"/>
    <property type="match status" value="1"/>
</dbReference>
<dbReference type="Pfam" id="PF00440">
    <property type="entry name" value="TetR_N"/>
    <property type="match status" value="1"/>
</dbReference>
<reference evidence="4 5" key="1">
    <citation type="journal article" date="2011" name="Int. J. Syst. Evol. Microbiol.">
        <title>Zhongshania antarctica gen. nov., sp. nov. and Zhongshania guokunii sp. nov., gammaproteobacteria respectively isolated from coastal attached (fast) ice and surface seawater of the Antarctic.</title>
        <authorList>
            <person name="Li H.J."/>
            <person name="Zhang X.Y."/>
            <person name="Chen C.X."/>
            <person name="Zhang Y.J."/>
            <person name="Gao Z.M."/>
            <person name="Yu Y."/>
            <person name="Chen X.L."/>
            <person name="Chen B."/>
            <person name="Zhang Y.Z."/>
        </authorList>
    </citation>
    <scope>NUCLEOTIDE SEQUENCE [LARGE SCALE GENOMIC DNA]</scope>
    <source>
        <strain evidence="4 5">ZS6-22T</strain>
    </source>
</reference>
<gene>
    <name evidence="4" type="ORF">AB4876_11990</name>
</gene>
<feature type="domain" description="HTH tetR-type" evidence="3">
    <location>
        <begin position="10"/>
        <end position="70"/>
    </location>
</feature>
<organism evidence="4 5">
    <name type="scientific">Zhongshania guokunii</name>
    <dbReference type="NCBI Taxonomy" id="641783"/>
    <lineage>
        <taxon>Bacteria</taxon>
        <taxon>Pseudomonadati</taxon>
        <taxon>Pseudomonadota</taxon>
        <taxon>Gammaproteobacteria</taxon>
        <taxon>Cellvibrionales</taxon>
        <taxon>Spongiibacteraceae</taxon>
        <taxon>Zhongshania</taxon>
    </lineage>
</organism>
<protein>
    <submittedName>
        <fullName evidence="4">TetR/AcrR family transcriptional regulator</fullName>
    </submittedName>
</protein>
<dbReference type="InterPro" id="IPR036271">
    <property type="entry name" value="Tet_transcr_reg_TetR-rel_C_sf"/>
</dbReference>
<dbReference type="SUPFAM" id="SSF46689">
    <property type="entry name" value="Homeodomain-like"/>
    <property type="match status" value="1"/>
</dbReference>
<dbReference type="PRINTS" id="PR00455">
    <property type="entry name" value="HTHTETR"/>
</dbReference>
<dbReference type="PROSITE" id="PS50977">
    <property type="entry name" value="HTH_TETR_2"/>
    <property type="match status" value="1"/>
</dbReference>
<dbReference type="Proteomes" id="UP001557485">
    <property type="component" value="Unassembled WGS sequence"/>
</dbReference>
<dbReference type="EMBL" id="JBFRYA010000009">
    <property type="protein sequence ID" value="MEX1669631.1"/>
    <property type="molecule type" value="Genomic_DNA"/>
</dbReference>
<evidence type="ECO:0000313" key="5">
    <source>
        <dbReference type="Proteomes" id="UP001557485"/>
    </source>
</evidence>
<dbReference type="InterPro" id="IPR041474">
    <property type="entry name" value="NicS_C"/>
</dbReference>
<keyword evidence="1 2" id="KW-0238">DNA-binding</keyword>
<proteinExistence type="predicted"/>
<dbReference type="SUPFAM" id="SSF48498">
    <property type="entry name" value="Tetracyclin repressor-like, C-terminal domain"/>
    <property type="match status" value="1"/>
</dbReference>
<dbReference type="InterPro" id="IPR009057">
    <property type="entry name" value="Homeodomain-like_sf"/>
</dbReference>
<keyword evidence="5" id="KW-1185">Reference proteome</keyword>
<accession>A0ABV3U6T3</accession>
<comment type="caution">
    <text evidence="4">The sequence shown here is derived from an EMBL/GenBank/DDBJ whole genome shotgun (WGS) entry which is preliminary data.</text>
</comment>
<evidence type="ECO:0000313" key="4">
    <source>
        <dbReference type="EMBL" id="MEX1669631.1"/>
    </source>
</evidence>
<sequence>MTNSRQQSKAATIDMILRSARAEFAEHGLEKANVKKIAERAGVTKQLVYHYYASKEQLFACVLDASSDDTMTTLAALEFEHMAPTEGLKLFLERLFDAYQSDPELASIATDGIRFHDSHTTPGNRFIDLGPQLTDKMKRLIERGIATKEFKTDLNPELIFVTACLMVAGAYTNRYIIDSLSTISTRNSEDMQVWRSFTSDLILAAVLAPQPQEPK</sequence>
<evidence type="ECO:0000256" key="1">
    <source>
        <dbReference type="ARBA" id="ARBA00023125"/>
    </source>
</evidence>
<dbReference type="InterPro" id="IPR001647">
    <property type="entry name" value="HTH_TetR"/>
</dbReference>
<name>A0ABV3U6T3_9GAMM</name>
<dbReference type="RefSeq" id="WP_368381900.1">
    <property type="nucleotide sequence ID" value="NZ_JBFRYA010000009.1"/>
</dbReference>
<evidence type="ECO:0000259" key="3">
    <source>
        <dbReference type="PROSITE" id="PS50977"/>
    </source>
</evidence>
<evidence type="ECO:0000256" key="2">
    <source>
        <dbReference type="PROSITE-ProRule" id="PRU00335"/>
    </source>
</evidence>
<dbReference type="InterPro" id="IPR050109">
    <property type="entry name" value="HTH-type_TetR-like_transc_reg"/>
</dbReference>